<evidence type="ECO:0000256" key="6">
    <source>
        <dbReference type="SAM" id="SignalP"/>
    </source>
</evidence>
<evidence type="ECO:0000313" key="8">
    <source>
        <dbReference type="Proteomes" id="UP000009131"/>
    </source>
</evidence>
<evidence type="ECO:0000256" key="5">
    <source>
        <dbReference type="ARBA" id="ARBA00023180"/>
    </source>
</evidence>
<protein>
    <recommendedName>
        <fullName evidence="9">Gamma interferon inducible lysosomal thiol reductase GILT</fullName>
    </recommendedName>
</protein>
<dbReference type="Proteomes" id="UP000009131">
    <property type="component" value="Unassembled WGS sequence"/>
</dbReference>
<organism evidence="7 8">
    <name type="scientific">Mixia osmundae (strain CBS 9802 / IAM 14324 / JCM 22182 / KY 12970)</name>
    <dbReference type="NCBI Taxonomy" id="764103"/>
    <lineage>
        <taxon>Eukaryota</taxon>
        <taxon>Fungi</taxon>
        <taxon>Dikarya</taxon>
        <taxon>Basidiomycota</taxon>
        <taxon>Pucciniomycotina</taxon>
        <taxon>Mixiomycetes</taxon>
        <taxon>Mixiales</taxon>
        <taxon>Mixiaceae</taxon>
        <taxon>Mixia</taxon>
    </lineage>
</organism>
<proteinExistence type="inferred from homology"/>
<comment type="similarity">
    <text evidence="2">Belongs to the GILT family.</text>
</comment>
<dbReference type="eggNOG" id="ENOG502S2JI">
    <property type="taxonomic scope" value="Eukaryota"/>
</dbReference>
<dbReference type="OrthoDB" id="958254at2759"/>
<dbReference type="PANTHER" id="PTHR13234">
    <property type="entry name" value="GAMMA-INTERFERON INDUCIBLE LYSOSOMAL THIOL REDUCTASE GILT"/>
    <property type="match status" value="1"/>
</dbReference>
<dbReference type="RefSeq" id="XP_014570499.1">
    <property type="nucleotide sequence ID" value="XM_014715013.1"/>
</dbReference>
<dbReference type="STRING" id="764103.G7E4M1"/>
<feature type="chain" id="PRO_5009955808" description="Gamma interferon inducible lysosomal thiol reductase GILT" evidence="6">
    <location>
        <begin position="18"/>
        <end position="232"/>
    </location>
</feature>
<evidence type="ECO:0000256" key="4">
    <source>
        <dbReference type="ARBA" id="ARBA00022729"/>
    </source>
</evidence>
<dbReference type="OMA" id="GPTECIG"/>
<dbReference type="InParanoid" id="G7E4M1"/>
<dbReference type="Pfam" id="PF03227">
    <property type="entry name" value="GILT"/>
    <property type="match status" value="1"/>
</dbReference>
<comment type="subcellular location">
    <subcellularLocation>
        <location evidence="1">Secreted</location>
    </subcellularLocation>
</comment>
<sequence length="232" mass="25786">MLSSTWLLAGLLASAHAAPRLGPSNNGLTFQSPDRLADEKQLVSVKLAVMSQCPDAQICEQVWDKTIPKVADKITLELVYIGKLDQRSKYGVKCMHGELECAGNIQQLCFARHFPNYKEWWPFVSCQNYGSLKNVGTESVARSCAKVAGKDWDADGLASCASGERGARLLRESVRIAEYLGVEKSCSVLLNDRVICIHDGTWKSCSEGHEVSDFVRQVEDEYRRINAYDHEA</sequence>
<keyword evidence="4 6" id="KW-0732">Signal</keyword>
<dbReference type="AlphaFoldDB" id="G7E4M1"/>
<keyword evidence="8" id="KW-1185">Reference proteome</keyword>
<name>G7E4M1_MIXOS</name>
<dbReference type="InterPro" id="IPR004911">
    <property type="entry name" value="Interferon-induced_GILT"/>
</dbReference>
<reference evidence="7 8" key="1">
    <citation type="journal article" date="2011" name="J. Gen. Appl. Microbiol.">
        <title>Draft genome sequencing of the enigmatic basidiomycete Mixia osmundae.</title>
        <authorList>
            <person name="Nishida H."/>
            <person name="Nagatsuka Y."/>
            <person name="Sugiyama J."/>
        </authorList>
    </citation>
    <scope>NUCLEOTIDE SEQUENCE [LARGE SCALE GENOMIC DNA]</scope>
    <source>
        <strain evidence="8">CBS 9802 / IAM 14324 / JCM 22182 / KY 12970</strain>
    </source>
</reference>
<evidence type="ECO:0000256" key="1">
    <source>
        <dbReference type="ARBA" id="ARBA00004613"/>
    </source>
</evidence>
<dbReference type="HOGENOM" id="CLU_072148_2_1_1"/>
<keyword evidence="5" id="KW-0325">Glycoprotein</keyword>
<evidence type="ECO:0008006" key="9">
    <source>
        <dbReference type="Google" id="ProtNLM"/>
    </source>
</evidence>
<evidence type="ECO:0000313" key="7">
    <source>
        <dbReference type="EMBL" id="GAA97781.1"/>
    </source>
</evidence>
<accession>G7E4M1</accession>
<evidence type="ECO:0000256" key="2">
    <source>
        <dbReference type="ARBA" id="ARBA00005679"/>
    </source>
</evidence>
<dbReference type="GO" id="GO:0005576">
    <property type="term" value="C:extracellular region"/>
    <property type="evidence" value="ECO:0007669"/>
    <property type="project" value="UniProtKB-SubCell"/>
</dbReference>
<feature type="signal peptide" evidence="6">
    <location>
        <begin position="1"/>
        <end position="17"/>
    </location>
</feature>
<dbReference type="EMBL" id="BABT02000139">
    <property type="protein sequence ID" value="GAA97781.1"/>
    <property type="molecule type" value="Genomic_DNA"/>
</dbReference>
<keyword evidence="3" id="KW-0964">Secreted</keyword>
<dbReference type="PANTHER" id="PTHR13234:SF8">
    <property type="entry name" value="GAMMA-INTERFERON-INDUCIBLE LYSOSOMAL THIOL REDUCTASE"/>
    <property type="match status" value="1"/>
</dbReference>
<reference evidence="7 8" key="2">
    <citation type="journal article" date="2012" name="Open Biol.">
        <title>Characteristics of nucleosomes and linker DNA regions on the genome of the basidiomycete Mixia osmundae revealed by mono- and dinucleosome mapping.</title>
        <authorList>
            <person name="Nishida H."/>
            <person name="Kondo S."/>
            <person name="Matsumoto T."/>
            <person name="Suzuki Y."/>
            <person name="Yoshikawa H."/>
            <person name="Taylor T.D."/>
            <person name="Sugiyama J."/>
        </authorList>
    </citation>
    <scope>NUCLEOTIDE SEQUENCE [LARGE SCALE GENOMIC DNA]</scope>
    <source>
        <strain evidence="8">CBS 9802 / IAM 14324 / JCM 22182 / KY 12970</strain>
    </source>
</reference>
<evidence type="ECO:0000256" key="3">
    <source>
        <dbReference type="ARBA" id="ARBA00022525"/>
    </source>
</evidence>
<gene>
    <name evidence="7" type="primary">Mo04460</name>
    <name evidence="7" type="ORF">E5Q_04460</name>
</gene>
<dbReference type="GO" id="GO:0016671">
    <property type="term" value="F:oxidoreductase activity, acting on a sulfur group of donors, disulfide as acceptor"/>
    <property type="evidence" value="ECO:0007669"/>
    <property type="project" value="InterPro"/>
</dbReference>
<comment type="caution">
    <text evidence="7">The sequence shown here is derived from an EMBL/GenBank/DDBJ whole genome shotgun (WGS) entry which is preliminary data.</text>
</comment>